<dbReference type="AlphaFoldDB" id="A0A1M6MH82"/>
<dbReference type="GO" id="GO:0020037">
    <property type="term" value="F:heme binding"/>
    <property type="evidence" value="ECO:0007669"/>
    <property type="project" value="InterPro"/>
</dbReference>
<feature type="region of interest" description="Disordered" evidence="2">
    <location>
        <begin position="418"/>
        <end position="438"/>
    </location>
</feature>
<evidence type="ECO:0000256" key="1">
    <source>
        <dbReference type="ARBA" id="ARBA00010617"/>
    </source>
</evidence>
<dbReference type="Gene3D" id="1.10.630.10">
    <property type="entry name" value="Cytochrome P450"/>
    <property type="match status" value="1"/>
</dbReference>
<dbReference type="GO" id="GO:0004497">
    <property type="term" value="F:monooxygenase activity"/>
    <property type="evidence" value="ECO:0007669"/>
    <property type="project" value="InterPro"/>
</dbReference>
<dbReference type="GO" id="GO:0005506">
    <property type="term" value="F:iron ion binding"/>
    <property type="evidence" value="ECO:0007669"/>
    <property type="project" value="InterPro"/>
</dbReference>
<comment type="similarity">
    <text evidence="1">Belongs to the cytochrome P450 family.</text>
</comment>
<name>A0A1M6MH82_9ACTN</name>
<dbReference type="InterPro" id="IPR002397">
    <property type="entry name" value="Cyt_P450_B"/>
</dbReference>
<organism evidence="3 4">
    <name type="scientific">Nocardiopsis flavescens</name>
    <dbReference type="NCBI Taxonomy" id="758803"/>
    <lineage>
        <taxon>Bacteria</taxon>
        <taxon>Bacillati</taxon>
        <taxon>Actinomycetota</taxon>
        <taxon>Actinomycetes</taxon>
        <taxon>Streptosporangiales</taxon>
        <taxon>Nocardiopsidaceae</taxon>
        <taxon>Nocardiopsis</taxon>
    </lineage>
</organism>
<accession>A0A1M6MH82</accession>
<keyword evidence="4" id="KW-1185">Reference proteome</keyword>
<dbReference type="Proteomes" id="UP000184452">
    <property type="component" value="Unassembled WGS sequence"/>
</dbReference>
<feature type="compositionally biased region" description="Basic and acidic residues" evidence="2">
    <location>
        <begin position="1"/>
        <end position="10"/>
    </location>
</feature>
<protein>
    <submittedName>
        <fullName evidence="3">Cytochrome P450</fullName>
    </submittedName>
</protein>
<dbReference type="OrthoDB" id="4133219at2"/>
<dbReference type="EMBL" id="FQZK01000010">
    <property type="protein sequence ID" value="SHJ82807.1"/>
    <property type="molecule type" value="Genomic_DNA"/>
</dbReference>
<dbReference type="STRING" id="758803.SAMN05421803_11046"/>
<sequence>MSARREDPLRWWEGAGARPADRGPARLPVFGADPVPDGAPDPAADPAGSGPPPPSPDHAGAPRLYGPAADRDVAALHARLRALGPVAPVLLEGDVPAWFVSGVRELRQVMGRSAWFSRDHRRWNLRDRIGPDHPVLAHALWAPPVLLGEDGADRADAIGDALAAVEGIDLRDLSRRVAGRRVDGFAAAGSADLVADYARHVPARVLARLCGAREVPPGELLAAAGTGPGAAAARGRLHGRLTELVRDRRRLPRADDPASLLAARRAAPEEVAQDLLLVLVFGQAAVADWIAVTLRLALADDGPARSLAAGRTTVPQALEEALWRDTPARNAVGRWAVQDCDLGGRRIRRGDLLVLGLAAAGAGAQPAGRERPRVFFGHGERGCPHPVPRVAAAIAAAAVEVVLERLPDLHAVPPLPARRSSPWAGGPDRLPVAFTPRP</sequence>
<feature type="compositionally biased region" description="Low complexity" evidence="2">
    <location>
        <begin position="25"/>
        <end position="48"/>
    </location>
</feature>
<dbReference type="PRINTS" id="PR00359">
    <property type="entry name" value="BP450"/>
</dbReference>
<dbReference type="InterPro" id="IPR036396">
    <property type="entry name" value="Cyt_P450_sf"/>
</dbReference>
<evidence type="ECO:0000313" key="4">
    <source>
        <dbReference type="Proteomes" id="UP000184452"/>
    </source>
</evidence>
<dbReference type="RefSeq" id="WP_143173392.1">
    <property type="nucleotide sequence ID" value="NZ_FQZK01000010.1"/>
</dbReference>
<dbReference type="GO" id="GO:0016705">
    <property type="term" value="F:oxidoreductase activity, acting on paired donors, with incorporation or reduction of molecular oxygen"/>
    <property type="evidence" value="ECO:0007669"/>
    <property type="project" value="InterPro"/>
</dbReference>
<proteinExistence type="inferred from homology"/>
<gene>
    <name evidence="3" type="ORF">SAMN05421803_11046</name>
</gene>
<dbReference type="PANTHER" id="PTHR46696">
    <property type="entry name" value="P450, PUTATIVE (EUROFUNG)-RELATED"/>
    <property type="match status" value="1"/>
</dbReference>
<reference evidence="3 4" key="1">
    <citation type="submission" date="2016-11" db="EMBL/GenBank/DDBJ databases">
        <authorList>
            <person name="Jaros S."/>
            <person name="Januszkiewicz K."/>
            <person name="Wedrychowicz H."/>
        </authorList>
    </citation>
    <scope>NUCLEOTIDE SEQUENCE [LARGE SCALE GENOMIC DNA]</scope>
    <source>
        <strain evidence="3 4">CGMCC 4.5723</strain>
    </source>
</reference>
<dbReference type="PANTHER" id="PTHR46696:SF1">
    <property type="entry name" value="CYTOCHROME P450 YJIB-RELATED"/>
    <property type="match status" value="1"/>
</dbReference>
<evidence type="ECO:0000313" key="3">
    <source>
        <dbReference type="EMBL" id="SHJ82807.1"/>
    </source>
</evidence>
<dbReference type="SUPFAM" id="SSF48264">
    <property type="entry name" value="Cytochrome P450"/>
    <property type="match status" value="1"/>
</dbReference>
<feature type="region of interest" description="Disordered" evidence="2">
    <location>
        <begin position="1"/>
        <end position="65"/>
    </location>
</feature>
<evidence type="ECO:0000256" key="2">
    <source>
        <dbReference type="SAM" id="MobiDB-lite"/>
    </source>
</evidence>